<dbReference type="AlphaFoldDB" id="A0A0C9YJD3"/>
<evidence type="ECO:0000313" key="1">
    <source>
        <dbReference type="EMBL" id="KIK10457.1"/>
    </source>
</evidence>
<accession>A0A0C9YJD3</accession>
<dbReference type="EMBL" id="KN834674">
    <property type="protein sequence ID" value="KIK10457.1"/>
    <property type="molecule type" value="Genomic_DNA"/>
</dbReference>
<keyword evidence="2" id="KW-1185">Reference proteome</keyword>
<reference evidence="2" key="2">
    <citation type="submission" date="2015-01" db="EMBL/GenBank/DDBJ databases">
        <title>Evolutionary Origins and Diversification of the Mycorrhizal Mutualists.</title>
        <authorList>
            <consortium name="DOE Joint Genome Institute"/>
            <consortium name="Mycorrhizal Genomics Consortium"/>
            <person name="Kohler A."/>
            <person name="Kuo A."/>
            <person name="Nagy L.G."/>
            <person name="Floudas D."/>
            <person name="Copeland A."/>
            <person name="Barry K.W."/>
            <person name="Cichocki N."/>
            <person name="Veneault-Fourrey C."/>
            <person name="LaButti K."/>
            <person name="Lindquist E.A."/>
            <person name="Lipzen A."/>
            <person name="Lundell T."/>
            <person name="Morin E."/>
            <person name="Murat C."/>
            <person name="Riley R."/>
            <person name="Ohm R."/>
            <person name="Sun H."/>
            <person name="Tunlid A."/>
            <person name="Henrissat B."/>
            <person name="Grigoriev I.V."/>
            <person name="Hibbett D.S."/>
            <person name="Martin F."/>
        </authorList>
    </citation>
    <scope>NUCLEOTIDE SEQUENCE [LARGE SCALE GENOMIC DNA]</scope>
    <source>
        <strain evidence="2">441</strain>
    </source>
</reference>
<dbReference type="Proteomes" id="UP000054018">
    <property type="component" value="Unassembled WGS sequence"/>
</dbReference>
<name>A0A0C9YJD3_9AGAM</name>
<reference evidence="1 2" key="1">
    <citation type="submission" date="2014-04" db="EMBL/GenBank/DDBJ databases">
        <authorList>
            <consortium name="DOE Joint Genome Institute"/>
            <person name="Kuo A."/>
            <person name="Kohler A."/>
            <person name="Costa M.D."/>
            <person name="Nagy L.G."/>
            <person name="Floudas D."/>
            <person name="Copeland A."/>
            <person name="Barry K.W."/>
            <person name="Cichocki N."/>
            <person name="Veneault-Fourrey C."/>
            <person name="LaButti K."/>
            <person name="Lindquist E.A."/>
            <person name="Lipzen A."/>
            <person name="Lundell T."/>
            <person name="Morin E."/>
            <person name="Murat C."/>
            <person name="Sun H."/>
            <person name="Tunlid A."/>
            <person name="Henrissat B."/>
            <person name="Grigoriev I.V."/>
            <person name="Hibbett D.S."/>
            <person name="Martin F."/>
            <person name="Nordberg H.P."/>
            <person name="Cantor M.N."/>
            <person name="Hua S.X."/>
        </authorList>
    </citation>
    <scope>NUCLEOTIDE SEQUENCE [LARGE SCALE GENOMIC DNA]</scope>
    <source>
        <strain evidence="1 2">441</strain>
    </source>
</reference>
<organism evidence="1 2">
    <name type="scientific">Pisolithus microcarpus 441</name>
    <dbReference type="NCBI Taxonomy" id="765257"/>
    <lineage>
        <taxon>Eukaryota</taxon>
        <taxon>Fungi</taxon>
        <taxon>Dikarya</taxon>
        <taxon>Basidiomycota</taxon>
        <taxon>Agaricomycotina</taxon>
        <taxon>Agaricomycetes</taxon>
        <taxon>Agaricomycetidae</taxon>
        <taxon>Boletales</taxon>
        <taxon>Sclerodermatineae</taxon>
        <taxon>Pisolithaceae</taxon>
        <taxon>Pisolithus</taxon>
    </lineage>
</organism>
<protein>
    <submittedName>
        <fullName evidence="1">Uncharacterized protein</fullName>
    </submittedName>
</protein>
<gene>
    <name evidence="1" type="ORF">PISMIDRAFT_691011</name>
</gene>
<sequence>MFPFSLPWFSSSTKRYRKTASFSSAGCFSLALSHNGENLAVGGAPQSRTLHSGS</sequence>
<evidence type="ECO:0000313" key="2">
    <source>
        <dbReference type="Proteomes" id="UP000054018"/>
    </source>
</evidence>
<proteinExistence type="predicted"/>
<dbReference type="HOGENOM" id="CLU_3051307_0_0_1"/>